<sequence>MAELLKNIYTAESLQEAAEIIQAVYPAFPVEEFLAKTMDETWEELGIKGRVRKITLSLGECLPADYREALAILDEIAPKLSGGLFGLFVPDFVEVYGQGEADWDLSIQAMEKYTQYWSSEMAVRPFIINHEERMMAQMNAWARHENEHVRRLASEGCRPLLPWSQPLTKYKQDPTPVLELLEQLKVDPSAYVRKSVANNLNDISKNQPELIVQLAKDWYGENEQTNWIVKHGCRTLLKKGNWEVLEIFGYGDSTAVEVKDFALETEKVAIGEAVTFAFTLIAQKDTKVRLEYGIDYMKANGKPSRKIFQLSAIAMQEGEKKLYQRSIPLKMSVSESIIRGPIQ</sequence>
<dbReference type="EMBL" id="JAFREM010000003">
    <property type="protein sequence ID" value="MBO1304798.1"/>
    <property type="molecule type" value="Genomic_DNA"/>
</dbReference>
<reference evidence="1 2" key="1">
    <citation type="submission" date="2021-03" db="EMBL/GenBank/DDBJ databases">
        <title>Enterococcal diversity collection.</title>
        <authorList>
            <person name="Gilmore M.S."/>
            <person name="Schwartzman J."/>
            <person name="Van Tyne D."/>
            <person name="Martin M."/>
            <person name="Earl A.M."/>
            <person name="Manson A.L."/>
            <person name="Straub T."/>
            <person name="Salamzade R."/>
            <person name="Saavedra J."/>
            <person name="Lebreton F."/>
            <person name="Prichula J."/>
            <person name="Schaufler K."/>
            <person name="Gaca A."/>
            <person name="Sgardioli B."/>
            <person name="Wagenaar J."/>
            <person name="Strong T."/>
        </authorList>
    </citation>
    <scope>NUCLEOTIDE SEQUENCE [LARGE SCALE GENOMIC DNA]</scope>
    <source>
        <strain evidence="1 2">669A</strain>
    </source>
</reference>
<dbReference type="SUPFAM" id="SSF48371">
    <property type="entry name" value="ARM repeat"/>
    <property type="match status" value="1"/>
</dbReference>
<comment type="caution">
    <text evidence="1">The sequence shown here is derived from an EMBL/GenBank/DDBJ whole genome shotgun (WGS) entry which is preliminary data.</text>
</comment>
<dbReference type="InterPro" id="IPR016024">
    <property type="entry name" value="ARM-type_fold"/>
</dbReference>
<proteinExistence type="predicted"/>
<keyword evidence="2" id="KW-1185">Reference proteome</keyword>
<protein>
    <submittedName>
        <fullName evidence="1">DNA alkylation repair protein</fullName>
    </submittedName>
</protein>
<dbReference type="Proteomes" id="UP000664601">
    <property type="component" value="Unassembled WGS sequence"/>
</dbReference>
<accession>A0ABS3L5A6</accession>
<evidence type="ECO:0000313" key="1">
    <source>
        <dbReference type="EMBL" id="MBO1304798.1"/>
    </source>
</evidence>
<dbReference type="InterPro" id="IPR014825">
    <property type="entry name" value="DNA_alkylation"/>
</dbReference>
<dbReference type="Pfam" id="PF08713">
    <property type="entry name" value="DNA_alkylation"/>
    <property type="match status" value="1"/>
</dbReference>
<evidence type="ECO:0000313" key="2">
    <source>
        <dbReference type="Proteomes" id="UP000664601"/>
    </source>
</evidence>
<dbReference type="Gene3D" id="1.25.40.290">
    <property type="entry name" value="ARM repeat domains"/>
    <property type="match status" value="1"/>
</dbReference>
<organism evidence="1 2">
    <name type="scientific">Candidatus Enterococcus moelleringii</name>
    <dbReference type="NCBI Taxonomy" id="2815325"/>
    <lineage>
        <taxon>Bacteria</taxon>
        <taxon>Bacillati</taxon>
        <taxon>Bacillota</taxon>
        <taxon>Bacilli</taxon>
        <taxon>Lactobacillales</taxon>
        <taxon>Enterococcaceae</taxon>
        <taxon>Enterococcus</taxon>
    </lineage>
</organism>
<name>A0ABS3L5A6_9ENTE</name>
<dbReference type="RefSeq" id="WP_207671746.1">
    <property type="nucleotide sequence ID" value="NZ_JAFREM010000003.1"/>
</dbReference>
<gene>
    <name evidence="1" type="ORF">JZO70_01395</name>
</gene>